<keyword evidence="5 6" id="KW-0472">Membrane</keyword>
<dbReference type="InterPro" id="IPR054549">
    <property type="entry name" value="UVB_sens_RUS_dom"/>
</dbReference>
<protein>
    <recommendedName>
        <fullName evidence="7">Protein root UVB sensitive/RUS domain-containing protein</fullName>
    </recommendedName>
</protein>
<evidence type="ECO:0000259" key="7">
    <source>
        <dbReference type="Pfam" id="PF04884"/>
    </source>
</evidence>
<reference evidence="8" key="1">
    <citation type="submission" date="2020-05" db="EMBL/GenBank/DDBJ databases">
        <title>Mycena genomes resolve the evolution of fungal bioluminescence.</title>
        <authorList>
            <person name="Tsai I.J."/>
        </authorList>
    </citation>
    <scope>NUCLEOTIDE SEQUENCE</scope>
    <source>
        <strain evidence="8">160909Yilan</strain>
    </source>
</reference>
<comment type="similarity">
    <text evidence="2">Belongs to the RUS1 family.</text>
</comment>
<dbReference type="PANTHER" id="PTHR12770:SF31">
    <property type="entry name" value="RUS FAMILY MEMBER 1"/>
    <property type="match status" value="1"/>
</dbReference>
<evidence type="ECO:0000313" key="9">
    <source>
        <dbReference type="Proteomes" id="UP000623467"/>
    </source>
</evidence>
<evidence type="ECO:0000256" key="2">
    <source>
        <dbReference type="ARBA" id="ARBA00007558"/>
    </source>
</evidence>
<dbReference type="Pfam" id="PF04884">
    <property type="entry name" value="UVB_sens_prot"/>
    <property type="match status" value="1"/>
</dbReference>
<evidence type="ECO:0000256" key="6">
    <source>
        <dbReference type="SAM" id="Phobius"/>
    </source>
</evidence>
<name>A0A8H7CKL9_9AGAR</name>
<dbReference type="AlphaFoldDB" id="A0A8H7CKL9"/>
<keyword evidence="3 6" id="KW-0812">Transmembrane</keyword>
<keyword evidence="4 6" id="KW-1133">Transmembrane helix</keyword>
<evidence type="ECO:0000256" key="3">
    <source>
        <dbReference type="ARBA" id="ARBA00022692"/>
    </source>
</evidence>
<dbReference type="EMBL" id="JACAZH010000032">
    <property type="protein sequence ID" value="KAF7338818.1"/>
    <property type="molecule type" value="Genomic_DNA"/>
</dbReference>
<dbReference type="InterPro" id="IPR006968">
    <property type="entry name" value="RUS_fam"/>
</dbReference>
<dbReference type="OrthoDB" id="364779at2759"/>
<organism evidence="8 9">
    <name type="scientific">Mycena sanguinolenta</name>
    <dbReference type="NCBI Taxonomy" id="230812"/>
    <lineage>
        <taxon>Eukaryota</taxon>
        <taxon>Fungi</taxon>
        <taxon>Dikarya</taxon>
        <taxon>Basidiomycota</taxon>
        <taxon>Agaricomycotina</taxon>
        <taxon>Agaricomycetes</taxon>
        <taxon>Agaricomycetidae</taxon>
        <taxon>Agaricales</taxon>
        <taxon>Marasmiineae</taxon>
        <taxon>Mycenaceae</taxon>
        <taxon>Mycena</taxon>
    </lineage>
</organism>
<keyword evidence="9" id="KW-1185">Reference proteome</keyword>
<feature type="transmembrane region" description="Helical" evidence="6">
    <location>
        <begin position="222"/>
        <end position="239"/>
    </location>
</feature>
<comment type="subcellular location">
    <subcellularLocation>
        <location evidence="1">Membrane</location>
    </subcellularLocation>
</comment>
<evidence type="ECO:0000256" key="5">
    <source>
        <dbReference type="ARBA" id="ARBA00023136"/>
    </source>
</evidence>
<dbReference type="GO" id="GO:0016020">
    <property type="term" value="C:membrane"/>
    <property type="evidence" value="ECO:0007669"/>
    <property type="project" value="UniProtKB-SubCell"/>
</dbReference>
<accession>A0A8H7CKL9</accession>
<feature type="domain" description="Protein root UVB sensitive/RUS" evidence="7">
    <location>
        <begin position="40"/>
        <end position="284"/>
    </location>
</feature>
<evidence type="ECO:0000256" key="1">
    <source>
        <dbReference type="ARBA" id="ARBA00004370"/>
    </source>
</evidence>
<gene>
    <name evidence="8" type="ORF">MSAN_02204500</name>
</gene>
<proteinExistence type="inferred from homology"/>
<sequence length="417" mass="44706">MAIGLKIIEREQDGRTHSIDHGDETSVAIASTTRPPYHVQFMEFTIKVFLPAGYPASVSPDYLRYQIFNALQAFCSSLAGLLSSRALLEGFGVGNAEASATHALLLTVLQDFFSRITTICAAYMVGPSLSPEAKTFRLLADVCNDAAIVLDTLSPLFNSSALPIRLPGVRIVALCLSGALRAMCGIAAGGSKAALTVHFATPVSGAGDIGDLNAKDSSKETVLALFGMLVGSLIVPYLTTPWATYSVLFSLVGLHLAINYVGIRGVVLRSLNRQRTTITWDIYRETFNTQFASPTEVSKLERIFERPGLLRELRTNSVAGTCTIGSSLNAVLRGSVIPPPLLDQMKEERYVLLVRPPLSFTAVEWFRRTTPGSCASTHLPKGRQLHRGSAQGMGACCRGGADAAFAAARFFSAAWAG</sequence>
<dbReference type="PANTHER" id="PTHR12770">
    <property type="entry name" value="RUS1 FAMILY PROTEIN C16ORF58"/>
    <property type="match status" value="1"/>
</dbReference>
<dbReference type="Proteomes" id="UP000623467">
    <property type="component" value="Unassembled WGS sequence"/>
</dbReference>
<evidence type="ECO:0000313" key="8">
    <source>
        <dbReference type="EMBL" id="KAF7338818.1"/>
    </source>
</evidence>
<feature type="transmembrane region" description="Helical" evidence="6">
    <location>
        <begin position="245"/>
        <end position="267"/>
    </location>
</feature>
<evidence type="ECO:0000256" key="4">
    <source>
        <dbReference type="ARBA" id="ARBA00022989"/>
    </source>
</evidence>
<comment type="caution">
    <text evidence="8">The sequence shown here is derived from an EMBL/GenBank/DDBJ whole genome shotgun (WGS) entry which is preliminary data.</text>
</comment>